<evidence type="ECO:0000256" key="3">
    <source>
        <dbReference type="ARBA" id="ARBA00023015"/>
    </source>
</evidence>
<comment type="similarity">
    <text evidence="1">In the C-terminal section; belongs to the class-I pyridoxal-phosphate-dependent aminotransferase family.</text>
</comment>
<dbReference type="InterPro" id="IPR004839">
    <property type="entry name" value="Aminotransferase_I/II_large"/>
</dbReference>
<dbReference type="SUPFAM" id="SSF46785">
    <property type="entry name" value="Winged helix' DNA-binding domain"/>
    <property type="match status" value="1"/>
</dbReference>
<evidence type="ECO:0000313" key="7">
    <source>
        <dbReference type="EMBL" id="AJR18549.1"/>
    </source>
</evidence>
<dbReference type="EMBL" id="CP009896">
    <property type="protein sequence ID" value="AJR18549.1"/>
    <property type="molecule type" value="Genomic_DNA"/>
</dbReference>
<dbReference type="GO" id="GO:0030170">
    <property type="term" value="F:pyridoxal phosphate binding"/>
    <property type="evidence" value="ECO:0007669"/>
    <property type="project" value="InterPro"/>
</dbReference>
<dbReference type="Gene3D" id="1.10.10.10">
    <property type="entry name" value="Winged helix-like DNA-binding domain superfamily/Winged helix DNA-binding domain"/>
    <property type="match status" value="1"/>
</dbReference>
<dbReference type="CDD" id="cd07377">
    <property type="entry name" value="WHTH_GntR"/>
    <property type="match status" value="1"/>
</dbReference>
<dbReference type="InterPro" id="IPR015424">
    <property type="entry name" value="PyrdxlP-dep_Trfase"/>
</dbReference>
<accession>A0A0C5XCN4</accession>
<dbReference type="HOGENOM" id="CLU_017584_0_1_11"/>
<evidence type="ECO:0000256" key="2">
    <source>
        <dbReference type="ARBA" id="ARBA00022898"/>
    </source>
</evidence>
<dbReference type="EC" id="2.6.1.1" evidence="7"/>
<dbReference type="GO" id="GO:0004069">
    <property type="term" value="F:L-aspartate:2-oxoglutarate aminotransferase activity"/>
    <property type="evidence" value="ECO:0007669"/>
    <property type="project" value="UniProtKB-EC"/>
</dbReference>
<keyword evidence="7" id="KW-0032">Aminotransferase</keyword>
<dbReference type="InterPro" id="IPR051446">
    <property type="entry name" value="HTH_trans_reg/aminotransferase"/>
</dbReference>
<sequence>MSGHGFLLLDASGVPRGRRTDWLADRLRDAIDRGALPPGTPLPATRTLAAELGLARNTVTEVYRRLAEEALVTARVGAGTVVSAAPPRPPAPARSTAPARVPSTEPSSEPVDLATGVPDLGAFPRAAWLRAERVVLDGASRADLGYPPVAGAPALRTALSAWLARSRGVHAAPDDVIVTAGVTGALSLLAPVLLEEGHTTIGVEDPGAQGNRRILDYWLPEVTHVAVDDDGLDVADLRRQATDAVVVTPAHHYPTGVVLSPERRRALVAWAQEGERRLVVEDDYDAEYRYDRRPVRALQPLAPDHVAYVASLSKTLAPALRLGWLIPPRRLHDRLVERRWATDLGSPAVPQLVLAELLRSGALERHLRTMRGRHRTRRDAAVSAIHEHLPGLRVTGIAAGLHVVVLLPEHLDDEQVAARARDAGVLVQPLSVHRGRPGPPGLVLSYAAHPPARFAAAVAVLATVVGPARGRSGTAPAPRRPAPGRAPRAGSAAR</sequence>
<keyword evidence="3" id="KW-0805">Transcription regulation</keyword>
<organism evidence="7 8">
    <name type="scientific">Nocardioides simplex</name>
    <name type="common">Arthrobacter simplex</name>
    <dbReference type="NCBI Taxonomy" id="2045"/>
    <lineage>
        <taxon>Bacteria</taxon>
        <taxon>Bacillati</taxon>
        <taxon>Actinomycetota</taxon>
        <taxon>Actinomycetes</taxon>
        <taxon>Propionibacteriales</taxon>
        <taxon>Nocardioidaceae</taxon>
        <taxon>Pimelobacter</taxon>
    </lineage>
</organism>
<evidence type="ECO:0000256" key="6">
    <source>
        <dbReference type="SAM" id="MobiDB-lite"/>
    </source>
</evidence>
<dbReference type="InterPro" id="IPR036390">
    <property type="entry name" value="WH_DNA-bd_sf"/>
</dbReference>
<dbReference type="SMART" id="SM00345">
    <property type="entry name" value="HTH_GNTR"/>
    <property type="match status" value="1"/>
</dbReference>
<dbReference type="PROSITE" id="PS50949">
    <property type="entry name" value="HTH_GNTR"/>
    <property type="match status" value="1"/>
</dbReference>
<keyword evidence="5" id="KW-0804">Transcription</keyword>
<dbReference type="InterPro" id="IPR000524">
    <property type="entry name" value="Tscrpt_reg_HTH_GntR"/>
</dbReference>
<feature type="region of interest" description="Disordered" evidence="6">
    <location>
        <begin position="81"/>
        <end position="115"/>
    </location>
</feature>
<dbReference type="Gene3D" id="3.40.640.10">
    <property type="entry name" value="Type I PLP-dependent aspartate aminotransferase-like (Major domain)"/>
    <property type="match status" value="1"/>
</dbReference>
<reference evidence="7 8" key="1">
    <citation type="journal article" date="2015" name="Genome Announc.">
        <title>Complete Genome Sequence of Steroid-Transforming Nocardioides simplex VKM Ac-2033D.</title>
        <authorList>
            <person name="Shtratnikova V.Y."/>
            <person name="Schelkunov M.I."/>
            <person name="Pekov Y.A."/>
            <person name="Fokina V.V."/>
            <person name="Logacheva M.D."/>
            <person name="Sokolov S.L."/>
            <person name="Bragin E.Y."/>
            <person name="Ashapkin V.V."/>
            <person name="Donova M.V."/>
        </authorList>
    </citation>
    <scope>NUCLEOTIDE SEQUENCE [LARGE SCALE GENOMIC DNA]</scope>
    <source>
        <strain evidence="7 8">VKM Ac-2033D</strain>
    </source>
</reference>
<dbReference type="GeneID" id="96610612"/>
<dbReference type="KEGG" id="psim:KR76_17510"/>
<keyword evidence="4" id="KW-0238">DNA-binding</keyword>
<dbReference type="PANTHER" id="PTHR46577">
    <property type="entry name" value="HTH-TYPE TRANSCRIPTIONAL REGULATORY PROTEIN GABR"/>
    <property type="match status" value="1"/>
</dbReference>
<feature type="compositionally biased region" description="Low complexity" evidence="6">
    <location>
        <begin position="93"/>
        <end position="103"/>
    </location>
</feature>
<evidence type="ECO:0000256" key="1">
    <source>
        <dbReference type="ARBA" id="ARBA00005384"/>
    </source>
</evidence>
<dbReference type="PANTHER" id="PTHR46577:SF1">
    <property type="entry name" value="HTH-TYPE TRANSCRIPTIONAL REGULATORY PROTEIN GABR"/>
    <property type="match status" value="1"/>
</dbReference>
<evidence type="ECO:0000256" key="4">
    <source>
        <dbReference type="ARBA" id="ARBA00023125"/>
    </source>
</evidence>
<dbReference type="CDD" id="cd00609">
    <property type="entry name" value="AAT_like"/>
    <property type="match status" value="1"/>
</dbReference>
<gene>
    <name evidence="7" type="ORF">KR76_17510</name>
</gene>
<evidence type="ECO:0000256" key="5">
    <source>
        <dbReference type="ARBA" id="ARBA00023163"/>
    </source>
</evidence>
<dbReference type="SUPFAM" id="SSF53383">
    <property type="entry name" value="PLP-dependent transferases"/>
    <property type="match status" value="1"/>
</dbReference>
<evidence type="ECO:0000313" key="8">
    <source>
        <dbReference type="Proteomes" id="UP000030300"/>
    </source>
</evidence>
<dbReference type="InterPro" id="IPR015421">
    <property type="entry name" value="PyrdxlP-dep_Trfase_major"/>
</dbReference>
<dbReference type="Pfam" id="PF00155">
    <property type="entry name" value="Aminotran_1_2"/>
    <property type="match status" value="1"/>
</dbReference>
<dbReference type="Pfam" id="PF00392">
    <property type="entry name" value="GntR"/>
    <property type="match status" value="1"/>
</dbReference>
<dbReference type="GO" id="GO:0003700">
    <property type="term" value="F:DNA-binding transcription factor activity"/>
    <property type="evidence" value="ECO:0007669"/>
    <property type="project" value="InterPro"/>
</dbReference>
<feature type="region of interest" description="Disordered" evidence="6">
    <location>
        <begin position="468"/>
        <end position="494"/>
    </location>
</feature>
<dbReference type="AlphaFoldDB" id="A0A0C5XCN4"/>
<dbReference type="InterPro" id="IPR036388">
    <property type="entry name" value="WH-like_DNA-bd_sf"/>
</dbReference>
<dbReference type="STRING" id="2045.KR76_17510"/>
<dbReference type="GO" id="GO:0003677">
    <property type="term" value="F:DNA binding"/>
    <property type="evidence" value="ECO:0007669"/>
    <property type="project" value="UniProtKB-KW"/>
</dbReference>
<dbReference type="OrthoDB" id="594134at2"/>
<keyword evidence="8" id="KW-1185">Reference proteome</keyword>
<name>A0A0C5XCN4_NOCSI</name>
<keyword evidence="2" id="KW-0663">Pyridoxal phosphate</keyword>
<protein>
    <submittedName>
        <fullName evidence="7">Transcriptional regulator, GntR family domain</fullName>
        <ecNumber evidence="7">2.6.1.1</ecNumber>
    </submittedName>
</protein>
<dbReference type="RefSeq" id="WP_052138812.1">
    <property type="nucleotide sequence ID" value="NZ_BJMC01000018.1"/>
</dbReference>
<dbReference type="Proteomes" id="UP000030300">
    <property type="component" value="Chromosome"/>
</dbReference>
<proteinExistence type="inferred from homology"/>
<keyword evidence="7" id="KW-0808">Transferase</keyword>